<keyword evidence="3 12" id="KW-0547">Nucleotide-binding</keyword>
<dbReference type="PANTHER" id="PTHR43512:SF4">
    <property type="entry name" value="TRANSLATION FACTOR GUF1 HOMOLOG, CHLOROPLASTIC"/>
    <property type="match status" value="1"/>
</dbReference>
<keyword evidence="4 12" id="KW-0378">Hydrolase</keyword>
<dbReference type="PATRIC" id="fig|1618356.3.peg.74"/>
<dbReference type="Proteomes" id="UP000034160">
    <property type="component" value="Unassembled WGS sequence"/>
</dbReference>
<dbReference type="Gene3D" id="2.40.30.10">
    <property type="entry name" value="Translation factors"/>
    <property type="match status" value="1"/>
</dbReference>
<dbReference type="FunFam" id="3.40.50.300:FF:000078">
    <property type="entry name" value="Elongation factor 4"/>
    <property type="match status" value="1"/>
</dbReference>
<comment type="caution">
    <text evidence="14">The sequence shown here is derived from an EMBL/GenBank/DDBJ whole genome shotgun (WGS) entry which is preliminary data.</text>
</comment>
<comment type="subcellular location">
    <subcellularLocation>
        <location evidence="12">Cell membrane</location>
        <topology evidence="12">Peripheral membrane protein</topology>
        <orientation evidence="12">Cytoplasmic side</orientation>
    </subcellularLocation>
</comment>
<dbReference type="InterPro" id="IPR035647">
    <property type="entry name" value="EFG_III/V"/>
</dbReference>
<dbReference type="NCBIfam" id="TIGR01393">
    <property type="entry name" value="lepA"/>
    <property type="match status" value="1"/>
</dbReference>
<dbReference type="Gene3D" id="3.40.50.300">
    <property type="entry name" value="P-loop containing nucleotide triphosphate hydrolases"/>
    <property type="match status" value="1"/>
</dbReference>
<dbReference type="InterPro" id="IPR038363">
    <property type="entry name" value="LepA_C_sf"/>
</dbReference>
<dbReference type="InterPro" id="IPR005225">
    <property type="entry name" value="Small_GTP-bd"/>
</dbReference>
<comment type="similarity">
    <text evidence="10">Belongs to the GTP-binding elongation factor family. LepA subfamily.</text>
</comment>
<sequence>MKNIRNFAIIAHVDHGKSTLADRMLEITKTVEHRLMQNQLLDSNPIERERGITIKLAPVRMLYTLNAIRYTLNLIDTPGHVDFSYEVNRSLAACEGAILVVDATQGVQAQTLSHFNQAKKLGLVIIPAINKIDINIAEVENTKKQLIDLLGFSESDLHYISAKTGTGVPELLEAVIQKIPSPNTENRTLNTRALIFNSNFDPHLGAIAWVRIIDGQIKVRDRIKLLATNAETVAVEVGVFIPGRHDTGILEAGEVGYVVTGLKDLSLLTVGDTLTAMNYEPKTMNPLPGYKPIKPVVFVGLYPVDGSQINTLREGLEKLKLSDSALTFVPEFSPALGNGFRVGLLGLLHADIVQERLEREFDLNLIASAPSVSYEIFTMNHELITINSAAALPDPSLINQIREPIIKLSIFVPEEYVGAVMQLCQNYRSEMLDMVYLNKLVNLTYKMPFSELVRQFFDNLKSASSGYATLDYEIIGFETSDLVRLDVLIANDRVDAFSQIVPRERAVYIARDLVERLEKIIPRQQYEIIIQAAIGSKILARADIKPFRKDVIAKLSGGDQTRKDKLLKKQKKGKARMKRVGRIDIPQEAFLSILKIN</sequence>
<evidence type="ECO:0000256" key="10">
    <source>
        <dbReference type="ARBA" id="ARBA00061052"/>
    </source>
</evidence>
<keyword evidence="2 12" id="KW-1003">Cell membrane</keyword>
<dbReference type="SUPFAM" id="SSF54980">
    <property type="entry name" value="EF-G C-terminal domain-like"/>
    <property type="match status" value="2"/>
</dbReference>
<dbReference type="FunFam" id="3.30.70.240:FF:000007">
    <property type="entry name" value="Translation factor GUF1, mitochondrial"/>
    <property type="match status" value="1"/>
</dbReference>
<evidence type="ECO:0000256" key="4">
    <source>
        <dbReference type="ARBA" id="ARBA00022801"/>
    </source>
</evidence>
<dbReference type="AlphaFoldDB" id="A0A0G1AGL2"/>
<evidence type="ECO:0000256" key="5">
    <source>
        <dbReference type="ARBA" id="ARBA00022917"/>
    </source>
</evidence>
<dbReference type="InterPro" id="IPR006297">
    <property type="entry name" value="EF-4"/>
</dbReference>
<keyword evidence="7 12" id="KW-0472">Membrane</keyword>
<keyword evidence="6 12" id="KW-0342">GTP-binding</keyword>
<dbReference type="InterPro" id="IPR000640">
    <property type="entry name" value="EFG_V-like"/>
</dbReference>
<gene>
    <name evidence="12" type="primary">lepA</name>
    <name evidence="14" type="ORF">UU93_C0001G0072</name>
</gene>
<proteinExistence type="inferred from homology"/>
<dbReference type="InterPro" id="IPR027417">
    <property type="entry name" value="P-loop_NTPase"/>
</dbReference>
<dbReference type="GO" id="GO:0003746">
    <property type="term" value="F:translation elongation factor activity"/>
    <property type="evidence" value="ECO:0007669"/>
    <property type="project" value="UniProtKB-UniRule"/>
</dbReference>
<dbReference type="SUPFAM" id="SSF52540">
    <property type="entry name" value="P-loop containing nucleoside triphosphate hydrolases"/>
    <property type="match status" value="1"/>
</dbReference>
<dbReference type="Pfam" id="PF00679">
    <property type="entry name" value="EFG_C"/>
    <property type="match status" value="1"/>
</dbReference>
<dbReference type="GO" id="GO:0045727">
    <property type="term" value="P:positive regulation of translation"/>
    <property type="evidence" value="ECO:0007669"/>
    <property type="project" value="UniProtKB-UniRule"/>
</dbReference>
<dbReference type="EC" id="3.6.5.n1" evidence="11 12"/>
<dbReference type="GO" id="GO:0005525">
    <property type="term" value="F:GTP binding"/>
    <property type="evidence" value="ECO:0007669"/>
    <property type="project" value="UniProtKB-UniRule"/>
</dbReference>
<dbReference type="STRING" id="1618356.UU93_C0001G0072"/>
<dbReference type="FunFam" id="3.30.70.2570:FF:000001">
    <property type="entry name" value="Translation factor GUF1, mitochondrial"/>
    <property type="match status" value="1"/>
</dbReference>
<dbReference type="Gene3D" id="3.30.70.870">
    <property type="entry name" value="Elongation Factor G (Translational Gtpase), domain 3"/>
    <property type="match status" value="1"/>
</dbReference>
<dbReference type="InterPro" id="IPR000795">
    <property type="entry name" value="T_Tr_GTP-bd_dom"/>
</dbReference>
<reference evidence="14 15" key="1">
    <citation type="journal article" date="2015" name="Nature">
        <title>rRNA introns, odd ribosomes, and small enigmatic genomes across a large radiation of phyla.</title>
        <authorList>
            <person name="Brown C.T."/>
            <person name="Hug L.A."/>
            <person name="Thomas B.C."/>
            <person name="Sharon I."/>
            <person name="Castelle C.J."/>
            <person name="Singh A."/>
            <person name="Wilkins M.J."/>
            <person name="Williams K.H."/>
            <person name="Banfield J.F."/>
        </authorList>
    </citation>
    <scope>NUCLEOTIDE SEQUENCE [LARGE SCALE GENOMIC DNA]</scope>
</reference>
<keyword evidence="14" id="KW-0251">Elongation factor</keyword>
<dbReference type="Gene3D" id="3.30.70.2570">
    <property type="entry name" value="Elongation factor 4, C-terminal domain"/>
    <property type="match status" value="1"/>
</dbReference>
<comment type="function">
    <text evidence="9 12">Required for accurate and efficient protein synthesis under certain stress conditions. May act as a fidelity factor of the translation reaction, by catalyzing a one-codon backward translocation of tRNAs on improperly translocated ribosomes. Back-translocation proceeds from a post-translocation (POST) complex to a pre-translocation (PRE) complex, thus giving elongation factor G a second chance to translocate the tRNAs correctly. Binds to ribosomes in a GTP-dependent manner.</text>
</comment>
<evidence type="ECO:0000313" key="15">
    <source>
        <dbReference type="Proteomes" id="UP000034160"/>
    </source>
</evidence>
<dbReference type="InterPro" id="IPR035654">
    <property type="entry name" value="LepA_IV"/>
</dbReference>
<evidence type="ECO:0000256" key="7">
    <source>
        <dbReference type="ARBA" id="ARBA00023136"/>
    </source>
</evidence>
<dbReference type="InterPro" id="IPR013842">
    <property type="entry name" value="LepA_CTD"/>
</dbReference>
<dbReference type="CDD" id="cd03709">
    <property type="entry name" value="lepA_C"/>
    <property type="match status" value="1"/>
</dbReference>
<feature type="binding site" evidence="12">
    <location>
        <begin position="130"/>
        <end position="133"/>
    </location>
    <ligand>
        <name>GTP</name>
        <dbReference type="ChEBI" id="CHEBI:37565"/>
    </ligand>
</feature>
<dbReference type="GO" id="GO:0043022">
    <property type="term" value="F:ribosome binding"/>
    <property type="evidence" value="ECO:0007669"/>
    <property type="project" value="UniProtKB-UniRule"/>
</dbReference>
<feature type="domain" description="Tr-type G" evidence="13">
    <location>
        <begin position="2"/>
        <end position="183"/>
    </location>
</feature>
<comment type="catalytic activity">
    <reaction evidence="8 12">
        <text>GTP + H2O = GDP + phosphate + H(+)</text>
        <dbReference type="Rhea" id="RHEA:19669"/>
        <dbReference type="ChEBI" id="CHEBI:15377"/>
        <dbReference type="ChEBI" id="CHEBI:15378"/>
        <dbReference type="ChEBI" id="CHEBI:37565"/>
        <dbReference type="ChEBI" id="CHEBI:43474"/>
        <dbReference type="ChEBI" id="CHEBI:58189"/>
        <dbReference type="EC" id="3.6.5.n1"/>
    </reaction>
</comment>
<dbReference type="SMART" id="SM00838">
    <property type="entry name" value="EFG_C"/>
    <property type="match status" value="1"/>
</dbReference>
<evidence type="ECO:0000313" key="14">
    <source>
        <dbReference type="EMBL" id="KKS33241.1"/>
    </source>
</evidence>
<dbReference type="Pfam" id="PF06421">
    <property type="entry name" value="LepA_C"/>
    <property type="match status" value="1"/>
</dbReference>
<dbReference type="CDD" id="cd16260">
    <property type="entry name" value="EF4_III"/>
    <property type="match status" value="1"/>
</dbReference>
<dbReference type="EMBL" id="LCCN01000001">
    <property type="protein sequence ID" value="KKS33241.1"/>
    <property type="molecule type" value="Genomic_DNA"/>
</dbReference>
<dbReference type="InterPro" id="IPR031157">
    <property type="entry name" value="G_TR_CS"/>
</dbReference>
<accession>A0A0G1AGL2</accession>
<feature type="binding site" evidence="12">
    <location>
        <begin position="14"/>
        <end position="19"/>
    </location>
    <ligand>
        <name>GTP</name>
        <dbReference type="ChEBI" id="CHEBI:37565"/>
    </ligand>
</feature>
<comment type="similarity">
    <text evidence="1 12">Belongs to the TRAFAC class translation factor GTPase superfamily. Classic translation factor GTPase family. LepA subfamily.</text>
</comment>
<evidence type="ECO:0000256" key="8">
    <source>
        <dbReference type="ARBA" id="ARBA00050293"/>
    </source>
</evidence>
<evidence type="ECO:0000256" key="2">
    <source>
        <dbReference type="ARBA" id="ARBA00022475"/>
    </source>
</evidence>
<name>A0A0G1AGL2_9BACT</name>
<dbReference type="NCBIfam" id="TIGR00231">
    <property type="entry name" value="small_GTP"/>
    <property type="match status" value="1"/>
</dbReference>
<keyword evidence="5 12" id="KW-0648">Protein biosynthesis</keyword>
<evidence type="ECO:0000256" key="6">
    <source>
        <dbReference type="ARBA" id="ARBA00023134"/>
    </source>
</evidence>
<organism evidence="14 15">
    <name type="scientific">Candidatus Amesbacteria bacterium GW2011_GWA2_42_12</name>
    <dbReference type="NCBI Taxonomy" id="1618356"/>
    <lineage>
        <taxon>Bacteria</taxon>
        <taxon>Candidatus Amesiibacteriota</taxon>
    </lineage>
</organism>
<dbReference type="PROSITE" id="PS00301">
    <property type="entry name" value="G_TR_1"/>
    <property type="match status" value="1"/>
</dbReference>
<dbReference type="GO" id="GO:0003924">
    <property type="term" value="F:GTPase activity"/>
    <property type="evidence" value="ECO:0007669"/>
    <property type="project" value="UniProtKB-UniRule"/>
</dbReference>
<dbReference type="Gene3D" id="3.30.70.240">
    <property type="match status" value="1"/>
</dbReference>
<evidence type="ECO:0000256" key="11">
    <source>
        <dbReference type="ARBA" id="ARBA00066744"/>
    </source>
</evidence>
<evidence type="ECO:0000256" key="9">
    <source>
        <dbReference type="ARBA" id="ARBA00057626"/>
    </source>
</evidence>
<evidence type="ECO:0000256" key="1">
    <source>
        <dbReference type="ARBA" id="ARBA00005454"/>
    </source>
</evidence>
<dbReference type="PROSITE" id="PS51722">
    <property type="entry name" value="G_TR_2"/>
    <property type="match status" value="1"/>
</dbReference>
<evidence type="ECO:0000259" key="13">
    <source>
        <dbReference type="PROSITE" id="PS51722"/>
    </source>
</evidence>
<evidence type="ECO:0000256" key="12">
    <source>
        <dbReference type="HAMAP-Rule" id="MF_00071"/>
    </source>
</evidence>
<dbReference type="CDD" id="cd01890">
    <property type="entry name" value="LepA"/>
    <property type="match status" value="1"/>
</dbReference>
<protein>
    <recommendedName>
        <fullName evidence="11 12">Elongation factor 4</fullName>
        <shortName evidence="12">EF-4</shortName>
        <ecNumber evidence="11 12">3.6.5.n1</ecNumber>
    </recommendedName>
    <alternativeName>
        <fullName evidence="12">Ribosomal back-translocase LepA</fullName>
    </alternativeName>
</protein>
<dbReference type="Pfam" id="PF00009">
    <property type="entry name" value="GTP_EFTU"/>
    <property type="match status" value="1"/>
</dbReference>
<dbReference type="GO" id="GO:0005886">
    <property type="term" value="C:plasma membrane"/>
    <property type="evidence" value="ECO:0007669"/>
    <property type="project" value="UniProtKB-SubCell"/>
</dbReference>
<dbReference type="PRINTS" id="PR00315">
    <property type="entry name" value="ELONGATNFCT"/>
</dbReference>
<dbReference type="HAMAP" id="MF_00071">
    <property type="entry name" value="LepA"/>
    <property type="match status" value="1"/>
</dbReference>
<evidence type="ECO:0000256" key="3">
    <source>
        <dbReference type="ARBA" id="ARBA00022741"/>
    </source>
</evidence>
<dbReference type="PANTHER" id="PTHR43512">
    <property type="entry name" value="TRANSLATION FACTOR GUF1-RELATED"/>
    <property type="match status" value="1"/>
</dbReference>